<feature type="compositionally biased region" description="Polar residues" evidence="1">
    <location>
        <begin position="88"/>
        <end position="100"/>
    </location>
</feature>
<dbReference type="AlphaFoldDB" id="A0A817W4Q7"/>
<accession>A0A817W4Q7</accession>
<name>A0A817W4Q7_9BILA</name>
<dbReference type="EMBL" id="CAJNXB010003997">
    <property type="protein sequence ID" value="CAF3351107.1"/>
    <property type="molecule type" value="Genomic_DNA"/>
</dbReference>
<feature type="region of interest" description="Disordered" evidence="1">
    <location>
        <begin position="187"/>
        <end position="213"/>
    </location>
</feature>
<gene>
    <name evidence="3" type="ORF">TIS948_LOCUS23286</name>
</gene>
<keyword evidence="2" id="KW-1133">Transmembrane helix</keyword>
<feature type="region of interest" description="Disordered" evidence="1">
    <location>
        <begin position="67"/>
        <end position="101"/>
    </location>
</feature>
<keyword evidence="2" id="KW-0812">Transmembrane</keyword>
<dbReference type="OrthoDB" id="10028639at2759"/>
<keyword evidence="2" id="KW-0472">Membrane</keyword>
<sequence>MNFNLFQTNPFIKIKQKEITTLSFFVFSNVLLVLFWLQFAQHICAYILIKKHYWQTSTMDQEINENEALSDNQSISTTRPSSSASSDMPKTNTPSRSNSFIKRRSSTIDVNDLSPSVNQQINDQTPIKILVFNGKCSKIFKSALEDCVEDCILEFPGDKNSIYVPKIGQAVQIPPGSSPNAILSLREQSPNARQSARSNRRRGSNSQYNALPQINSMRSVLPNNLSLPSTVLAATTAVRIRHQLAQQKFSIADDISEEATDQLSNVLQAPITDAVEQTETPPIVREETISPIIKHDTISLSLPVFPNCVPSAKKHKCYRDRQKDYRLSDLVMLGPEHFRHVFNLPRPRAQSVQRKNKAAEKLSDIDCIKKDLFHRYLWTQKPQVSCRIRPLSTYTRDTTFAN</sequence>
<evidence type="ECO:0000313" key="3">
    <source>
        <dbReference type="EMBL" id="CAF3351107.1"/>
    </source>
</evidence>
<feature type="transmembrane region" description="Helical" evidence="2">
    <location>
        <begin position="21"/>
        <end position="39"/>
    </location>
</feature>
<evidence type="ECO:0000256" key="1">
    <source>
        <dbReference type="SAM" id="MobiDB-lite"/>
    </source>
</evidence>
<comment type="caution">
    <text evidence="3">The sequence shown here is derived from an EMBL/GenBank/DDBJ whole genome shotgun (WGS) entry which is preliminary data.</text>
</comment>
<proteinExistence type="predicted"/>
<evidence type="ECO:0000256" key="2">
    <source>
        <dbReference type="SAM" id="Phobius"/>
    </source>
</evidence>
<organism evidence="3 4">
    <name type="scientific">Rotaria socialis</name>
    <dbReference type="NCBI Taxonomy" id="392032"/>
    <lineage>
        <taxon>Eukaryota</taxon>
        <taxon>Metazoa</taxon>
        <taxon>Spiralia</taxon>
        <taxon>Gnathifera</taxon>
        <taxon>Rotifera</taxon>
        <taxon>Eurotatoria</taxon>
        <taxon>Bdelloidea</taxon>
        <taxon>Philodinida</taxon>
        <taxon>Philodinidae</taxon>
        <taxon>Rotaria</taxon>
    </lineage>
</organism>
<evidence type="ECO:0000313" key="4">
    <source>
        <dbReference type="Proteomes" id="UP000663825"/>
    </source>
</evidence>
<protein>
    <submittedName>
        <fullName evidence="3">Uncharacterized protein</fullName>
    </submittedName>
</protein>
<dbReference type="Proteomes" id="UP000663825">
    <property type="component" value="Unassembled WGS sequence"/>
</dbReference>
<reference evidence="3" key="1">
    <citation type="submission" date="2021-02" db="EMBL/GenBank/DDBJ databases">
        <authorList>
            <person name="Nowell W R."/>
        </authorList>
    </citation>
    <scope>NUCLEOTIDE SEQUENCE</scope>
</reference>
<feature type="compositionally biased region" description="Low complexity" evidence="1">
    <location>
        <begin position="74"/>
        <end position="86"/>
    </location>
</feature>